<dbReference type="AlphaFoldDB" id="A0A1Q9D6B2"/>
<comment type="caution">
    <text evidence="2">The sequence shown here is derived from an EMBL/GenBank/DDBJ whole genome shotgun (WGS) entry which is preliminary data.</text>
</comment>
<keyword evidence="3" id="KW-1185">Reference proteome</keyword>
<evidence type="ECO:0000313" key="3">
    <source>
        <dbReference type="Proteomes" id="UP000186817"/>
    </source>
</evidence>
<keyword evidence="1" id="KW-1133">Transmembrane helix</keyword>
<name>A0A1Q9D6B2_SYMMI</name>
<keyword evidence="1" id="KW-0812">Transmembrane</keyword>
<accession>A0A1Q9D6B2</accession>
<gene>
    <name evidence="2" type="ORF">AK812_SmicGene27658</name>
</gene>
<evidence type="ECO:0000256" key="1">
    <source>
        <dbReference type="SAM" id="Phobius"/>
    </source>
</evidence>
<feature type="transmembrane region" description="Helical" evidence="1">
    <location>
        <begin position="93"/>
        <end position="118"/>
    </location>
</feature>
<dbReference type="Proteomes" id="UP000186817">
    <property type="component" value="Unassembled WGS sequence"/>
</dbReference>
<sequence length="186" mass="20841">MQARYEFLDINKRLLAVAESPALGAGIPMMSLPRRSNIGNILPYTVHFERGGYNLSSSLLKQELRWIIGSAVQVRALQDAHTDFVPPFIKDRYLLLAIVLALILIAAVLVISVLTGSLRSASRIFFYRDKARPVKASMPLLPYSNHERYNVVLPSRQLENAVPATTAQHVEKVLMMYLALDFVCMA</sequence>
<dbReference type="OrthoDB" id="425392at2759"/>
<dbReference type="EMBL" id="LSRX01000697">
    <property type="protein sequence ID" value="OLP90743.1"/>
    <property type="molecule type" value="Genomic_DNA"/>
</dbReference>
<evidence type="ECO:0000313" key="2">
    <source>
        <dbReference type="EMBL" id="OLP90743.1"/>
    </source>
</evidence>
<organism evidence="2 3">
    <name type="scientific">Symbiodinium microadriaticum</name>
    <name type="common">Dinoflagellate</name>
    <name type="synonym">Zooxanthella microadriatica</name>
    <dbReference type="NCBI Taxonomy" id="2951"/>
    <lineage>
        <taxon>Eukaryota</taxon>
        <taxon>Sar</taxon>
        <taxon>Alveolata</taxon>
        <taxon>Dinophyceae</taxon>
        <taxon>Suessiales</taxon>
        <taxon>Symbiodiniaceae</taxon>
        <taxon>Symbiodinium</taxon>
    </lineage>
</organism>
<protein>
    <submittedName>
        <fullName evidence="2">Uncharacterized protein</fullName>
    </submittedName>
</protein>
<keyword evidence="1" id="KW-0472">Membrane</keyword>
<reference evidence="2 3" key="1">
    <citation type="submission" date="2016-02" db="EMBL/GenBank/DDBJ databases">
        <title>Genome analysis of coral dinoflagellate symbionts highlights evolutionary adaptations to a symbiotic lifestyle.</title>
        <authorList>
            <person name="Aranda M."/>
            <person name="Li Y."/>
            <person name="Liew Y.J."/>
            <person name="Baumgarten S."/>
            <person name="Simakov O."/>
            <person name="Wilson M."/>
            <person name="Piel J."/>
            <person name="Ashoor H."/>
            <person name="Bougouffa S."/>
            <person name="Bajic V.B."/>
            <person name="Ryu T."/>
            <person name="Ravasi T."/>
            <person name="Bayer T."/>
            <person name="Micklem G."/>
            <person name="Kim H."/>
            <person name="Bhak J."/>
            <person name="Lajeunesse T.C."/>
            <person name="Voolstra C.R."/>
        </authorList>
    </citation>
    <scope>NUCLEOTIDE SEQUENCE [LARGE SCALE GENOMIC DNA]</scope>
    <source>
        <strain evidence="2 3">CCMP2467</strain>
    </source>
</reference>
<proteinExistence type="predicted"/>